<dbReference type="GO" id="GO:0043531">
    <property type="term" value="F:ADP binding"/>
    <property type="evidence" value="ECO:0007669"/>
    <property type="project" value="InterPro"/>
</dbReference>
<dbReference type="InterPro" id="IPR005158">
    <property type="entry name" value="BTAD"/>
</dbReference>
<dbReference type="InterPro" id="IPR027417">
    <property type="entry name" value="P-loop_NTPase"/>
</dbReference>
<dbReference type="Gene3D" id="1.10.10.10">
    <property type="entry name" value="Winged helix-like DNA-binding domain superfamily/Winged helix DNA-binding domain"/>
    <property type="match status" value="1"/>
</dbReference>
<dbReference type="InterPro" id="IPR036388">
    <property type="entry name" value="WH-like_DNA-bd_sf"/>
</dbReference>
<evidence type="ECO:0000256" key="6">
    <source>
        <dbReference type="SAM" id="MobiDB-lite"/>
    </source>
</evidence>
<dbReference type="Pfam" id="PF03704">
    <property type="entry name" value="BTAD"/>
    <property type="match status" value="1"/>
</dbReference>
<dbReference type="GO" id="GO:0000160">
    <property type="term" value="P:phosphorelay signal transduction system"/>
    <property type="evidence" value="ECO:0007669"/>
    <property type="project" value="InterPro"/>
</dbReference>
<dbReference type="Gene3D" id="1.25.40.10">
    <property type="entry name" value="Tetratricopeptide repeat domain"/>
    <property type="match status" value="2"/>
</dbReference>
<dbReference type="SUPFAM" id="SSF48452">
    <property type="entry name" value="TPR-like"/>
    <property type="match status" value="2"/>
</dbReference>
<gene>
    <name evidence="8" type="ORF">CLV67_11118</name>
</gene>
<dbReference type="PROSITE" id="PS51755">
    <property type="entry name" value="OMPR_PHOB"/>
    <property type="match status" value="1"/>
</dbReference>
<evidence type="ECO:0000256" key="5">
    <source>
        <dbReference type="PROSITE-ProRule" id="PRU01091"/>
    </source>
</evidence>
<dbReference type="InterPro" id="IPR019734">
    <property type="entry name" value="TPR_rpt"/>
</dbReference>
<evidence type="ECO:0000256" key="1">
    <source>
        <dbReference type="ARBA" id="ARBA00005820"/>
    </source>
</evidence>
<dbReference type="SMART" id="SM00028">
    <property type="entry name" value="TPR"/>
    <property type="match status" value="4"/>
</dbReference>
<evidence type="ECO:0000256" key="3">
    <source>
        <dbReference type="ARBA" id="ARBA00023125"/>
    </source>
</evidence>
<dbReference type="GO" id="GO:0006355">
    <property type="term" value="P:regulation of DNA-templated transcription"/>
    <property type="evidence" value="ECO:0007669"/>
    <property type="project" value="InterPro"/>
</dbReference>
<evidence type="ECO:0000313" key="8">
    <source>
        <dbReference type="EMBL" id="PRX18871.1"/>
    </source>
</evidence>
<organism evidence="8 9">
    <name type="scientific">Actinoplanes italicus</name>
    <dbReference type="NCBI Taxonomy" id="113567"/>
    <lineage>
        <taxon>Bacteria</taxon>
        <taxon>Bacillati</taxon>
        <taxon>Actinomycetota</taxon>
        <taxon>Actinomycetes</taxon>
        <taxon>Micromonosporales</taxon>
        <taxon>Micromonosporaceae</taxon>
        <taxon>Actinoplanes</taxon>
    </lineage>
</organism>
<reference evidence="8 9" key="1">
    <citation type="submission" date="2018-03" db="EMBL/GenBank/DDBJ databases">
        <title>Genomic Encyclopedia of Archaeal and Bacterial Type Strains, Phase II (KMG-II): from individual species to whole genera.</title>
        <authorList>
            <person name="Goeker M."/>
        </authorList>
    </citation>
    <scope>NUCLEOTIDE SEQUENCE [LARGE SCALE GENOMIC DNA]</scope>
    <source>
        <strain evidence="8 9">DSM 43146</strain>
    </source>
</reference>
<dbReference type="PRINTS" id="PR00364">
    <property type="entry name" value="DISEASERSIST"/>
</dbReference>
<protein>
    <submittedName>
        <fullName evidence="8">DNA-binding SARP family transcriptional activator</fullName>
    </submittedName>
</protein>
<keyword evidence="4" id="KW-0804">Transcription</keyword>
<sequence length="969" mass="104993">MILTSDDETSFCFDVLGPVRVWRQGTELELGARQQRLILALLLARAGQPVSVGDIVEVLWGGRPPKSAMNVVHRYVGALRRLLEPGLPARSGGRWLIGDAAGYRMRVDSGSLDLLRLRALAGQGRSDEAAGRLPEAMSAFEAALQLWRGPCGGAAELMAGNHLAFDVVDHECADLAREATSLALRLDRVRSVLPVLRRVAENRPLDEALQAQLLTALSADGQQAEAITLHHSVRRRLADELGVDPGEELRGAYQAVLRQPAAAPARPGTTGSADRGPAPGNRGPGAATVLPAQLPADLPYFTGRDEAQRRALSLINGHVMAQVSTPVLAIDGIAGIGKTSLAIHLAHQLADVYPDGQLYVDLQGFDPAQSELHPAVALQGFLNALGVPDADIPTSDHARSGLYRSVLAGRRILVVLDNAHSVEQVRPLLPGAPGCLVLVSSRKRLTGLAAAHGAHLMSLDVLSPGDARRFLSSRLGEDRTSAGPEAVDEIVERCGRLPLALAMVAARALIHADHPLIEIARELRDAQGSLDGFCGDDMSSDIRAIFSWSYRKLGAGAARAFRLLSLHPGPDVTVPAMASLAGVPLAEARLLAGELVQTGLLREHTVGRYTAHDLIRAYAQELVRLHEDDRTRDRAFDRLVSHYRQTAYHADLYLRPAIVLDPPEPREAVVTTRVDDDKGAIAWFAAERQVIKAVIQREIEYGHATSAWRLAASLQRYVLREGWWHDWAAVCRACLQAAVVAGDDPGRAFLTRALAGVEHNLGDHESATSLLQQSLDLFVLLGDRLQEAMVYHLLGQASYGRQNYLESIAYLERALPIFESLGEQNRQVMCHCWIGSARTGLGRPDLCMEVLERAEPIVDSLGDLELRAHFSYTRAECLHAAGDLSAALTDWRIAAAAFEQINYRVGLVDTLLHEGDTALALGDAAGARAVWQRARDLLASQQNLPLMRQVQERLSRWRAPDGVRGAGAL</sequence>
<proteinExistence type="inferred from homology"/>
<dbReference type="EMBL" id="PVMZ01000011">
    <property type="protein sequence ID" value="PRX18871.1"/>
    <property type="molecule type" value="Genomic_DNA"/>
</dbReference>
<dbReference type="InterPro" id="IPR051677">
    <property type="entry name" value="AfsR-DnrI-RedD_regulator"/>
</dbReference>
<dbReference type="InterPro" id="IPR001867">
    <property type="entry name" value="OmpR/PhoB-type_DNA-bd"/>
</dbReference>
<dbReference type="InterPro" id="IPR016032">
    <property type="entry name" value="Sig_transdc_resp-reg_C-effctor"/>
</dbReference>
<comment type="similarity">
    <text evidence="1">Belongs to the AfsR/DnrI/RedD regulatory family.</text>
</comment>
<feature type="compositionally biased region" description="Low complexity" evidence="6">
    <location>
        <begin position="260"/>
        <end position="287"/>
    </location>
</feature>
<dbReference type="GO" id="GO:0003677">
    <property type="term" value="F:DNA binding"/>
    <property type="evidence" value="ECO:0007669"/>
    <property type="project" value="UniProtKB-UniRule"/>
</dbReference>
<dbReference type="CDD" id="cd15831">
    <property type="entry name" value="BTAD"/>
    <property type="match status" value="1"/>
</dbReference>
<dbReference type="Proteomes" id="UP000239415">
    <property type="component" value="Unassembled WGS sequence"/>
</dbReference>
<comment type="caution">
    <text evidence="8">The sequence shown here is derived from an EMBL/GenBank/DDBJ whole genome shotgun (WGS) entry which is preliminary data.</text>
</comment>
<dbReference type="Gene3D" id="3.40.50.300">
    <property type="entry name" value="P-loop containing nucleotide triphosphate hydrolases"/>
    <property type="match status" value="1"/>
</dbReference>
<dbReference type="OrthoDB" id="7628974at2"/>
<dbReference type="SUPFAM" id="SSF52540">
    <property type="entry name" value="P-loop containing nucleoside triphosphate hydrolases"/>
    <property type="match status" value="1"/>
</dbReference>
<dbReference type="PANTHER" id="PTHR35807">
    <property type="entry name" value="TRANSCRIPTIONAL REGULATOR REDD-RELATED"/>
    <property type="match status" value="1"/>
</dbReference>
<keyword evidence="2" id="KW-0805">Transcription regulation</keyword>
<dbReference type="SUPFAM" id="SSF46894">
    <property type="entry name" value="C-terminal effector domain of the bipartite response regulators"/>
    <property type="match status" value="1"/>
</dbReference>
<dbReference type="Pfam" id="PF00486">
    <property type="entry name" value="Trans_reg_C"/>
    <property type="match status" value="1"/>
</dbReference>
<dbReference type="AlphaFoldDB" id="A0A2T0K7P9"/>
<evidence type="ECO:0000259" key="7">
    <source>
        <dbReference type="PROSITE" id="PS51755"/>
    </source>
</evidence>
<evidence type="ECO:0000256" key="2">
    <source>
        <dbReference type="ARBA" id="ARBA00023015"/>
    </source>
</evidence>
<feature type="DNA-binding region" description="OmpR/PhoB-type" evidence="5">
    <location>
        <begin position="1"/>
        <end position="107"/>
    </location>
</feature>
<dbReference type="InterPro" id="IPR011990">
    <property type="entry name" value="TPR-like_helical_dom_sf"/>
</dbReference>
<evidence type="ECO:0000313" key="9">
    <source>
        <dbReference type="Proteomes" id="UP000239415"/>
    </source>
</evidence>
<dbReference type="Pfam" id="PF13424">
    <property type="entry name" value="TPR_12"/>
    <property type="match status" value="1"/>
</dbReference>
<dbReference type="SMART" id="SM00862">
    <property type="entry name" value="Trans_reg_C"/>
    <property type="match status" value="1"/>
</dbReference>
<dbReference type="PANTHER" id="PTHR35807:SF1">
    <property type="entry name" value="TRANSCRIPTIONAL REGULATOR REDD"/>
    <property type="match status" value="1"/>
</dbReference>
<evidence type="ECO:0000256" key="4">
    <source>
        <dbReference type="ARBA" id="ARBA00023163"/>
    </source>
</evidence>
<accession>A0A2T0K7P9</accession>
<name>A0A2T0K7P9_9ACTN</name>
<dbReference type="RefSeq" id="WP_106322751.1">
    <property type="nucleotide sequence ID" value="NZ_BOMO01000095.1"/>
</dbReference>
<dbReference type="SMART" id="SM01043">
    <property type="entry name" value="BTAD"/>
    <property type="match status" value="1"/>
</dbReference>
<keyword evidence="9" id="KW-1185">Reference proteome</keyword>
<feature type="domain" description="OmpR/PhoB-type" evidence="7">
    <location>
        <begin position="1"/>
        <end position="107"/>
    </location>
</feature>
<feature type="region of interest" description="Disordered" evidence="6">
    <location>
        <begin position="259"/>
        <end position="289"/>
    </location>
</feature>
<keyword evidence="3 5" id="KW-0238">DNA-binding</keyword>